<evidence type="ECO:0000256" key="7">
    <source>
        <dbReference type="SAM" id="SignalP"/>
    </source>
</evidence>
<dbReference type="PANTHER" id="PTHR22726">
    <property type="entry name" value="METALLOENDOPEPTIDASE OMA1"/>
    <property type="match status" value="1"/>
</dbReference>
<reference evidence="9 10" key="1">
    <citation type="submission" date="2023-02" db="EMBL/GenBank/DDBJ databases">
        <title>Genome sequence of Sphingomonas naphthae.</title>
        <authorList>
            <person name="Kim S."/>
            <person name="Heo J."/>
            <person name="Kwon S.-W."/>
        </authorList>
    </citation>
    <scope>NUCLEOTIDE SEQUENCE [LARGE SCALE GENOMIC DNA]</scope>
    <source>
        <strain evidence="9 10">KACC 18716</strain>
    </source>
</reference>
<evidence type="ECO:0000256" key="2">
    <source>
        <dbReference type="ARBA" id="ARBA00022723"/>
    </source>
</evidence>
<feature type="chain" id="PRO_5045662180" evidence="7">
    <location>
        <begin position="20"/>
        <end position="326"/>
    </location>
</feature>
<evidence type="ECO:0000256" key="6">
    <source>
        <dbReference type="RuleBase" id="RU003983"/>
    </source>
</evidence>
<dbReference type="EC" id="3.4.24.-" evidence="9"/>
<dbReference type="InterPro" id="IPR051156">
    <property type="entry name" value="Mito/Outer_Membr_Metalloprot"/>
</dbReference>
<dbReference type="Gene3D" id="3.30.2010.10">
    <property type="entry name" value="Metalloproteases ('zincins'), catalytic domain"/>
    <property type="match status" value="1"/>
</dbReference>
<keyword evidence="2" id="KW-0479">Metal-binding</keyword>
<dbReference type="Pfam" id="PF01435">
    <property type="entry name" value="Peptidase_M48"/>
    <property type="match status" value="1"/>
</dbReference>
<dbReference type="RefSeq" id="WP_273687607.1">
    <property type="nucleotide sequence ID" value="NZ_CP117411.1"/>
</dbReference>
<dbReference type="GO" id="GO:0008237">
    <property type="term" value="F:metallopeptidase activity"/>
    <property type="evidence" value="ECO:0007669"/>
    <property type="project" value="UniProtKB-KW"/>
</dbReference>
<keyword evidence="1 6" id="KW-0645">Protease</keyword>
<dbReference type="PANTHER" id="PTHR22726:SF24">
    <property type="entry name" value="M48 FAMILY METALLOPEPTIDASE"/>
    <property type="match status" value="1"/>
</dbReference>
<keyword evidence="5 6" id="KW-0482">Metalloprotease</keyword>
<evidence type="ECO:0000256" key="3">
    <source>
        <dbReference type="ARBA" id="ARBA00022801"/>
    </source>
</evidence>
<evidence type="ECO:0000259" key="8">
    <source>
        <dbReference type="Pfam" id="PF01435"/>
    </source>
</evidence>
<dbReference type="Proteomes" id="UP001220395">
    <property type="component" value="Chromosome"/>
</dbReference>
<keyword evidence="4 6" id="KW-0862">Zinc</keyword>
<keyword evidence="7" id="KW-0732">Signal</keyword>
<dbReference type="EMBL" id="CP117411">
    <property type="protein sequence ID" value="WCT73411.1"/>
    <property type="molecule type" value="Genomic_DNA"/>
</dbReference>
<organism evidence="9 10">
    <name type="scientific">Sphingomonas naphthae</name>
    <dbReference type="NCBI Taxonomy" id="1813468"/>
    <lineage>
        <taxon>Bacteria</taxon>
        <taxon>Pseudomonadati</taxon>
        <taxon>Pseudomonadota</taxon>
        <taxon>Alphaproteobacteria</taxon>
        <taxon>Sphingomonadales</taxon>
        <taxon>Sphingomonadaceae</taxon>
        <taxon>Sphingomonas</taxon>
    </lineage>
</organism>
<evidence type="ECO:0000256" key="4">
    <source>
        <dbReference type="ARBA" id="ARBA00022833"/>
    </source>
</evidence>
<dbReference type="InterPro" id="IPR001915">
    <property type="entry name" value="Peptidase_M48"/>
</dbReference>
<evidence type="ECO:0000313" key="9">
    <source>
        <dbReference type="EMBL" id="WCT73411.1"/>
    </source>
</evidence>
<evidence type="ECO:0000313" key="10">
    <source>
        <dbReference type="Proteomes" id="UP001220395"/>
    </source>
</evidence>
<protein>
    <submittedName>
        <fullName evidence="9">M48 family metalloprotease</fullName>
        <ecNumber evidence="9">3.4.24.-</ecNumber>
    </submittedName>
</protein>
<gene>
    <name evidence="9" type="ORF">PQ455_17670</name>
</gene>
<name>A0ABY7TJK9_9SPHN</name>
<sequence length="326" mass="34055">MIRTIILSLLLATTGAASAQAQSISASDRKQGTAANPKLIEEFGGAYTGRQHELVEVVGRKVAVQSGLSRDGSDFTVTTLDSPVENAFAIPGGYIYITRQLLALMNSEDELASVLGHEVGHVAARHAAGRNSRTIIGAILAAGATLATGSDAAGRMVNTGAQLYTLKYGRDQEYQADALGIRYMTSAGYNPYASPEILGALDRSTRLSAQAAGQAAQNVPTWMSTHPNSAARVERAAGLAASTGKPEPGPEQDRPFLMMLDGLPYGAAKDGTVVRLVTVGRGDTPDSLAARMALPTLKLERFLTLNGLAAGEALAPGRLVKLIVAR</sequence>
<keyword evidence="3 6" id="KW-0378">Hydrolase</keyword>
<evidence type="ECO:0000256" key="5">
    <source>
        <dbReference type="ARBA" id="ARBA00023049"/>
    </source>
</evidence>
<comment type="similarity">
    <text evidence="6">Belongs to the peptidase M48 family.</text>
</comment>
<feature type="domain" description="Peptidase M48" evidence="8">
    <location>
        <begin position="54"/>
        <end position="237"/>
    </location>
</feature>
<proteinExistence type="inferred from homology"/>
<accession>A0ABY7TJK9</accession>
<feature type="signal peptide" evidence="7">
    <location>
        <begin position="1"/>
        <end position="19"/>
    </location>
</feature>
<evidence type="ECO:0000256" key="1">
    <source>
        <dbReference type="ARBA" id="ARBA00022670"/>
    </source>
</evidence>
<comment type="cofactor">
    <cofactor evidence="6">
        <name>Zn(2+)</name>
        <dbReference type="ChEBI" id="CHEBI:29105"/>
    </cofactor>
    <text evidence="6">Binds 1 zinc ion per subunit.</text>
</comment>
<keyword evidence="10" id="KW-1185">Reference proteome</keyword>